<gene>
    <name evidence="2" type="ORF">NDU88_004145</name>
</gene>
<keyword evidence="3" id="KW-1185">Reference proteome</keyword>
<organism evidence="2 3">
    <name type="scientific">Pleurodeles waltl</name>
    <name type="common">Iberian ribbed newt</name>
    <dbReference type="NCBI Taxonomy" id="8319"/>
    <lineage>
        <taxon>Eukaryota</taxon>
        <taxon>Metazoa</taxon>
        <taxon>Chordata</taxon>
        <taxon>Craniata</taxon>
        <taxon>Vertebrata</taxon>
        <taxon>Euteleostomi</taxon>
        <taxon>Amphibia</taxon>
        <taxon>Batrachia</taxon>
        <taxon>Caudata</taxon>
        <taxon>Salamandroidea</taxon>
        <taxon>Salamandridae</taxon>
        <taxon>Pleurodelinae</taxon>
        <taxon>Pleurodeles</taxon>
    </lineage>
</organism>
<feature type="compositionally biased region" description="Low complexity" evidence="1">
    <location>
        <begin position="113"/>
        <end position="125"/>
    </location>
</feature>
<accession>A0AAV7RK68</accession>
<feature type="region of interest" description="Disordered" evidence="1">
    <location>
        <begin position="74"/>
        <end position="96"/>
    </location>
</feature>
<sequence>MHPVCGGRSNSLVLFAGEIGTSGPQNRGPTEVWNTQNGGLQLCDRPIKLHNRPVLLAGGSTCFKFRRTRVWDESSGRSHGCPPGASTGTGAARAGAHRRRLHWIEQGCEREVSASPARAGSPPRACGQSRRTRRGCGTDFLPL</sequence>
<comment type="caution">
    <text evidence="2">The sequence shown here is derived from an EMBL/GenBank/DDBJ whole genome shotgun (WGS) entry which is preliminary data.</text>
</comment>
<name>A0AAV7RK68_PLEWA</name>
<dbReference type="EMBL" id="JANPWB010000009">
    <property type="protein sequence ID" value="KAJ1151363.1"/>
    <property type="molecule type" value="Genomic_DNA"/>
</dbReference>
<protein>
    <submittedName>
        <fullName evidence="2">Uncharacterized protein</fullName>
    </submittedName>
</protein>
<evidence type="ECO:0000256" key="1">
    <source>
        <dbReference type="SAM" id="MobiDB-lite"/>
    </source>
</evidence>
<feature type="compositionally biased region" description="Low complexity" evidence="1">
    <location>
        <begin position="84"/>
        <end position="94"/>
    </location>
</feature>
<proteinExistence type="predicted"/>
<feature type="region of interest" description="Disordered" evidence="1">
    <location>
        <begin position="111"/>
        <end position="143"/>
    </location>
</feature>
<evidence type="ECO:0000313" key="2">
    <source>
        <dbReference type="EMBL" id="KAJ1151363.1"/>
    </source>
</evidence>
<dbReference type="Proteomes" id="UP001066276">
    <property type="component" value="Chromosome 5"/>
</dbReference>
<evidence type="ECO:0000313" key="3">
    <source>
        <dbReference type="Proteomes" id="UP001066276"/>
    </source>
</evidence>
<reference evidence="2" key="1">
    <citation type="journal article" date="2022" name="bioRxiv">
        <title>Sequencing and chromosome-scale assembly of the giantPleurodeles waltlgenome.</title>
        <authorList>
            <person name="Brown T."/>
            <person name="Elewa A."/>
            <person name="Iarovenko S."/>
            <person name="Subramanian E."/>
            <person name="Araus A.J."/>
            <person name="Petzold A."/>
            <person name="Susuki M."/>
            <person name="Suzuki K.-i.T."/>
            <person name="Hayashi T."/>
            <person name="Toyoda A."/>
            <person name="Oliveira C."/>
            <person name="Osipova E."/>
            <person name="Leigh N.D."/>
            <person name="Simon A."/>
            <person name="Yun M.H."/>
        </authorList>
    </citation>
    <scope>NUCLEOTIDE SEQUENCE</scope>
    <source>
        <strain evidence="2">20211129_DDA</strain>
        <tissue evidence="2">Liver</tissue>
    </source>
</reference>
<dbReference type="AlphaFoldDB" id="A0AAV7RK68"/>